<organism evidence="1 2">
    <name type="scientific">Pseudolycoriella hygida</name>
    <dbReference type="NCBI Taxonomy" id="35572"/>
    <lineage>
        <taxon>Eukaryota</taxon>
        <taxon>Metazoa</taxon>
        <taxon>Ecdysozoa</taxon>
        <taxon>Arthropoda</taxon>
        <taxon>Hexapoda</taxon>
        <taxon>Insecta</taxon>
        <taxon>Pterygota</taxon>
        <taxon>Neoptera</taxon>
        <taxon>Endopterygota</taxon>
        <taxon>Diptera</taxon>
        <taxon>Nematocera</taxon>
        <taxon>Sciaroidea</taxon>
        <taxon>Sciaridae</taxon>
        <taxon>Pseudolycoriella</taxon>
    </lineage>
</organism>
<sequence>MCTPDALDSYTMCITEFILSSFTSRTVRRLNISAAHSNIFIYRPGNHTGQRLYNSSTVNFYNFHSSAANRNHKFLFEINHSVGMLNESDVSLVYIENVNQFKN</sequence>
<dbReference type="Proteomes" id="UP001151699">
    <property type="component" value="Chromosome X"/>
</dbReference>
<name>A0A9Q0MUP8_9DIPT</name>
<gene>
    <name evidence="1" type="ORF">Bhyg_11068</name>
</gene>
<dbReference type="AlphaFoldDB" id="A0A9Q0MUP8"/>
<protein>
    <submittedName>
        <fullName evidence="1">Uncharacterized protein</fullName>
    </submittedName>
</protein>
<comment type="caution">
    <text evidence="1">The sequence shown here is derived from an EMBL/GenBank/DDBJ whole genome shotgun (WGS) entry which is preliminary data.</text>
</comment>
<evidence type="ECO:0000313" key="1">
    <source>
        <dbReference type="EMBL" id="KAJ6638333.1"/>
    </source>
</evidence>
<keyword evidence="2" id="KW-1185">Reference proteome</keyword>
<reference evidence="1" key="1">
    <citation type="submission" date="2022-07" db="EMBL/GenBank/DDBJ databases">
        <authorList>
            <person name="Trinca V."/>
            <person name="Uliana J.V.C."/>
            <person name="Torres T.T."/>
            <person name="Ward R.J."/>
            <person name="Monesi N."/>
        </authorList>
    </citation>
    <scope>NUCLEOTIDE SEQUENCE</scope>
    <source>
        <strain evidence="1">HSMRA1968</strain>
        <tissue evidence="1">Whole embryos</tissue>
    </source>
</reference>
<proteinExistence type="predicted"/>
<accession>A0A9Q0MUP8</accession>
<evidence type="ECO:0000313" key="2">
    <source>
        <dbReference type="Proteomes" id="UP001151699"/>
    </source>
</evidence>
<dbReference type="EMBL" id="WJQU01000003">
    <property type="protein sequence ID" value="KAJ6638333.1"/>
    <property type="molecule type" value="Genomic_DNA"/>
</dbReference>